<comment type="caution">
    <text evidence="2">The sequence shown here is derived from an EMBL/GenBank/DDBJ whole genome shotgun (WGS) entry which is preliminary data.</text>
</comment>
<sequence>MFDIIKIIIGFILTGIVGSFLAQYYQKKNFIYQTKIIKLQKEIDRLKELADNIEKLAGMRIFYGRNLIDNSNERESKEFSEARRQYRASVERWNENLSSFFIELRSLGLTQLAFDLERNVHDNLRKAHSLIDELIRKNNIVDISKIGHHYSMAFDGLRFVSKNLILETDRKWNRIISGNSEKLNQYNLPDASIVTLIIAIFHKNPHLLRVRRSSMD</sequence>
<dbReference type="RefSeq" id="WP_185667512.1">
    <property type="nucleotide sequence ID" value="NZ_JABBJF010000005.1"/>
</dbReference>
<keyword evidence="1" id="KW-0812">Transmembrane</keyword>
<dbReference type="Proteomes" id="UP000607331">
    <property type="component" value="Unassembled WGS sequence"/>
</dbReference>
<proteinExistence type="predicted"/>
<accession>A0ABR6RRN7</accession>
<protein>
    <submittedName>
        <fullName evidence="2">Uncharacterized protein</fullName>
    </submittedName>
</protein>
<reference evidence="2 3" key="1">
    <citation type="submission" date="2020-04" db="EMBL/GenBank/DDBJ databases">
        <title>The draft genome of Kluyvera sichuanensis strain SCKS090646.</title>
        <authorList>
            <person name="Wei L."/>
            <person name="Liu L."/>
            <person name="Feng Y."/>
            <person name="Zong Z."/>
        </authorList>
    </citation>
    <scope>NUCLEOTIDE SEQUENCE [LARGE SCALE GENOMIC DNA]</scope>
    <source>
        <strain evidence="2 3">090646</strain>
    </source>
</reference>
<dbReference type="EMBL" id="JABBJF010000005">
    <property type="protein sequence ID" value="MBC1185786.1"/>
    <property type="molecule type" value="Genomic_DNA"/>
</dbReference>
<evidence type="ECO:0000313" key="3">
    <source>
        <dbReference type="Proteomes" id="UP000607331"/>
    </source>
</evidence>
<feature type="transmembrane region" description="Helical" evidence="1">
    <location>
        <begin position="7"/>
        <end position="25"/>
    </location>
</feature>
<keyword evidence="3" id="KW-1185">Reference proteome</keyword>
<evidence type="ECO:0000256" key="1">
    <source>
        <dbReference type="SAM" id="Phobius"/>
    </source>
</evidence>
<keyword evidence="1" id="KW-1133">Transmembrane helix</keyword>
<evidence type="ECO:0000313" key="2">
    <source>
        <dbReference type="EMBL" id="MBC1185786.1"/>
    </source>
</evidence>
<organism evidence="2 3">
    <name type="scientific">Kluyvera sichuanensis</name>
    <dbReference type="NCBI Taxonomy" id="2725494"/>
    <lineage>
        <taxon>Bacteria</taxon>
        <taxon>Pseudomonadati</taxon>
        <taxon>Pseudomonadota</taxon>
        <taxon>Gammaproteobacteria</taxon>
        <taxon>Enterobacterales</taxon>
        <taxon>Enterobacteriaceae</taxon>
        <taxon>Kluyvera</taxon>
    </lineage>
</organism>
<name>A0ABR6RRN7_9ENTR</name>
<keyword evidence="1" id="KW-0472">Membrane</keyword>
<gene>
    <name evidence="2" type="ORF">HII27_08645</name>
</gene>